<accession>A0A1G9UV81</accession>
<dbReference type="PANTHER" id="PTHR10683">
    <property type="entry name" value="TRANSALDOLASE"/>
    <property type="match status" value="1"/>
</dbReference>
<comment type="subcellular location">
    <subcellularLocation>
        <location evidence="1 9">Cytoplasm</location>
    </subcellularLocation>
</comment>
<proteinExistence type="inferred from homology"/>
<comment type="function">
    <text evidence="9">Transaldolase is important for the balance of metabolites in the pentose-phosphate pathway.</text>
</comment>
<keyword evidence="7 9" id="KW-0704">Schiff base</keyword>
<dbReference type="EC" id="2.2.1.2" evidence="9"/>
<evidence type="ECO:0000256" key="1">
    <source>
        <dbReference type="ARBA" id="ARBA00004496"/>
    </source>
</evidence>
<keyword evidence="5 9" id="KW-0808">Transferase</keyword>
<feature type="active site" description="Schiff-base intermediate with substrate" evidence="9">
    <location>
        <position position="83"/>
    </location>
</feature>
<evidence type="ECO:0000313" key="10">
    <source>
        <dbReference type="EMBL" id="SDM63769.1"/>
    </source>
</evidence>
<comment type="similarity">
    <text evidence="3 9">Belongs to the transaldolase family. Type 3B subfamily.</text>
</comment>
<comment type="pathway">
    <text evidence="2 9">Carbohydrate degradation; pentose phosphate pathway; D-glyceraldehyde 3-phosphate and beta-D-fructose 6-phosphate from D-ribose 5-phosphate and D-xylulose 5-phosphate (non-oxidative stage): step 2/3.</text>
</comment>
<dbReference type="AlphaFoldDB" id="A0A1G9UV81"/>
<dbReference type="InterPro" id="IPR022999">
    <property type="entry name" value="Transaldolase_3B"/>
</dbReference>
<evidence type="ECO:0000313" key="11">
    <source>
        <dbReference type="Proteomes" id="UP000214880"/>
    </source>
</evidence>
<dbReference type="GO" id="GO:0006098">
    <property type="term" value="P:pentose-phosphate shunt"/>
    <property type="evidence" value="ECO:0007669"/>
    <property type="project" value="UniProtKB-UniRule"/>
</dbReference>
<dbReference type="Pfam" id="PF00923">
    <property type="entry name" value="TAL_FSA"/>
    <property type="match status" value="1"/>
</dbReference>
<dbReference type="UniPathway" id="UPA00115">
    <property type="reaction ID" value="UER00414"/>
</dbReference>
<evidence type="ECO:0000256" key="5">
    <source>
        <dbReference type="ARBA" id="ARBA00022679"/>
    </source>
</evidence>
<dbReference type="PROSITE" id="PS01054">
    <property type="entry name" value="TRANSALDOLASE_1"/>
    <property type="match status" value="1"/>
</dbReference>
<dbReference type="PANTHER" id="PTHR10683:SF36">
    <property type="entry name" value="TRANSALDOLASE"/>
    <property type="match status" value="1"/>
</dbReference>
<evidence type="ECO:0000256" key="8">
    <source>
        <dbReference type="ARBA" id="ARBA00048810"/>
    </source>
</evidence>
<dbReference type="GO" id="GO:0005975">
    <property type="term" value="P:carbohydrate metabolic process"/>
    <property type="evidence" value="ECO:0007669"/>
    <property type="project" value="InterPro"/>
</dbReference>
<protein>
    <recommendedName>
        <fullName evidence="9">Probable transaldolase</fullName>
        <ecNumber evidence="9">2.2.1.2</ecNumber>
    </recommendedName>
</protein>
<name>A0A1G9UV81_9FIRM</name>
<organism evidence="10 11">
    <name type="scientific">Dendrosporobacter quercicolus</name>
    <dbReference type="NCBI Taxonomy" id="146817"/>
    <lineage>
        <taxon>Bacteria</taxon>
        <taxon>Bacillati</taxon>
        <taxon>Bacillota</taxon>
        <taxon>Negativicutes</taxon>
        <taxon>Selenomonadales</taxon>
        <taxon>Sporomusaceae</taxon>
        <taxon>Dendrosporobacter</taxon>
    </lineage>
</organism>
<evidence type="ECO:0000256" key="2">
    <source>
        <dbReference type="ARBA" id="ARBA00004857"/>
    </source>
</evidence>
<dbReference type="InterPro" id="IPR004731">
    <property type="entry name" value="Transaldolase_3B/F6P_aldolase"/>
</dbReference>
<dbReference type="InterPro" id="IPR001585">
    <property type="entry name" value="TAL/FSA"/>
</dbReference>
<dbReference type="HAMAP" id="MF_00494">
    <property type="entry name" value="Transaldolase_3b"/>
    <property type="match status" value="1"/>
</dbReference>
<dbReference type="GO" id="GO:0005737">
    <property type="term" value="C:cytoplasm"/>
    <property type="evidence" value="ECO:0007669"/>
    <property type="project" value="UniProtKB-SubCell"/>
</dbReference>
<dbReference type="InterPro" id="IPR018225">
    <property type="entry name" value="Transaldolase_AS"/>
</dbReference>
<keyword evidence="6 9" id="KW-0570">Pentose shunt</keyword>
<dbReference type="CDD" id="cd00956">
    <property type="entry name" value="Transaldolase_FSA"/>
    <property type="match status" value="1"/>
</dbReference>
<keyword evidence="11" id="KW-1185">Reference proteome</keyword>
<evidence type="ECO:0000256" key="4">
    <source>
        <dbReference type="ARBA" id="ARBA00022490"/>
    </source>
</evidence>
<evidence type="ECO:0000256" key="6">
    <source>
        <dbReference type="ARBA" id="ARBA00023126"/>
    </source>
</evidence>
<dbReference type="GO" id="GO:0016832">
    <property type="term" value="F:aldehyde-lyase activity"/>
    <property type="evidence" value="ECO:0007669"/>
    <property type="project" value="InterPro"/>
</dbReference>
<sequence>MKFFLDTANLTEIKEAVALGVVAGVTTNPSLIAREKRNIHAVIKEIAGLVTGPVSAEVIATTYEEMLPEARELAGLADNVIIKVPVTADGLKTASALAAEGIKTNVTLVFSPNQALLAARAGAAYVSPFVGRLDDISQDGIELVKTIADIFAIHGVETEIIAASIRHPLHVTQAALAGATIATVPYKVLLALLKHPLTDAGIKQFLEDWRKANM</sequence>
<evidence type="ECO:0000256" key="3">
    <source>
        <dbReference type="ARBA" id="ARBA00005740"/>
    </source>
</evidence>
<evidence type="ECO:0000256" key="9">
    <source>
        <dbReference type="HAMAP-Rule" id="MF_00494"/>
    </source>
</evidence>
<reference evidence="10 11" key="1">
    <citation type="submission" date="2016-10" db="EMBL/GenBank/DDBJ databases">
        <authorList>
            <person name="de Groot N.N."/>
        </authorList>
    </citation>
    <scope>NUCLEOTIDE SEQUENCE [LARGE SCALE GENOMIC DNA]</scope>
    <source>
        <strain evidence="10 11">DSM 1736</strain>
    </source>
</reference>
<dbReference type="Proteomes" id="UP000214880">
    <property type="component" value="Unassembled WGS sequence"/>
</dbReference>
<dbReference type="STRING" id="146817.SAMN04488502_10675"/>
<dbReference type="EMBL" id="FNHB01000006">
    <property type="protein sequence ID" value="SDM63769.1"/>
    <property type="molecule type" value="Genomic_DNA"/>
</dbReference>
<comment type="catalytic activity">
    <reaction evidence="8 9">
        <text>D-sedoheptulose 7-phosphate + D-glyceraldehyde 3-phosphate = D-erythrose 4-phosphate + beta-D-fructose 6-phosphate</text>
        <dbReference type="Rhea" id="RHEA:17053"/>
        <dbReference type="ChEBI" id="CHEBI:16897"/>
        <dbReference type="ChEBI" id="CHEBI:57483"/>
        <dbReference type="ChEBI" id="CHEBI:57634"/>
        <dbReference type="ChEBI" id="CHEBI:59776"/>
        <dbReference type="EC" id="2.2.1.2"/>
    </reaction>
</comment>
<dbReference type="OrthoDB" id="9807051at2"/>
<dbReference type="RefSeq" id="WP_092073560.1">
    <property type="nucleotide sequence ID" value="NZ_FNHB01000006.1"/>
</dbReference>
<dbReference type="NCBIfam" id="TIGR00875">
    <property type="entry name" value="fsa_talC_mipB"/>
    <property type="match status" value="1"/>
</dbReference>
<dbReference type="InterPro" id="IPR033919">
    <property type="entry name" value="TSA/FSA_arc/bac"/>
</dbReference>
<dbReference type="GO" id="GO:0004801">
    <property type="term" value="F:transaldolase activity"/>
    <property type="evidence" value="ECO:0007669"/>
    <property type="project" value="UniProtKB-UniRule"/>
</dbReference>
<dbReference type="InterPro" id="IPR013785">
    <property type="entry name" value="Aldolase_TIM"/>
</dbReference>
<keyword evidence="4 9" id="KW-0963">Cytoplasm</keyword>
<dbReference type="Gene3D" id="3.20.20.70">
    <property type="entry name" value="Aldolase class I"/>
    <property type="match status" value="1"/>
</dbReference>
<dbReference type="SUPFAM" id="SSF51569">
    <property type="entry name" value="Aldolase"/>
    <property type="match status" value="1"/>
</dbReference>
<gene>
    <name evidence="9" type="primary">tal</name>
    <name evidence="10" type="ORF">SAMN04488502_10675</name>
</gene>
<evidence type="ECO:0000256" key="7">
    <source>
        <dbReference type="ARBA" id="ARBA00023270"/>
    </source>
</evidence>
<dbReference type="FunFam" id="3.20.20.70:FF:000018">
    <property type="entry name" value="Probable transaldolase"/>
    <property type="match status" value="1"/>
</dbReference>